<dbReference type="GO" id="GO:0015140">
    <property type="term" value="F:malate transmembrane transporter activity"/>
    <property type="evidence" value="ECO:0007669"/>
    <property type="project" value="UniProtKB-ARBA"/>
</dbReference>
<dbReference type="Pfam" id="PF00939">
    <property type="entry name" value="Na_sulph_symp"/>
    <property type="match status" value="1"/>
</dbReference>
<keyword evidence="6 7" id="KW-0472">Membrane</keyword>
<accession>A0A2G9G6C6</accession>
<keyword evidence="9" id="KW-1185">Reference proteome</keyword>
<evidence type="ECO:0000256" key="5">
    <source>
        <dbReference type="ARBA" id="ARBA00022989"/>
    </source>
</evidence>
<dbReference type="CDD" id="cd00625">
    <property type="entry name" value="ArsB_NhaD_permease"/>
    <property type="match status" value="1"/>
</dbReference>
<feature type="transmembrane region" description="Helical" evidence="7">
    <location>
        <begin position="544"/>
        <end position="564"/>
    </location>
</feature>
<feature type="transmembrane region" description="Helical" evidence="7">
    <location>
        <begin position="393"/>
        <end position="410"/>
    </location>
</feature>
<feature type="transmembrane region" description="Helical" evidence="7">
    <location>
        <begin position="367"/>
        <end position="386"/>
    </location>
</feature>
<dbReference type="InterPro" id="IPR030676">
    <property type="entry name" value="CitT-rel"/>
</dbReference>
<dbReference type="OrthoDB" id="1695362at2759"/>
<name>A0A2G9G6C6_9LAMI</name>
<proteinExistence type="inferred from homology"/>
<keyword evidence="4" id="KW-0934">Plastid</keyword>
<feature type="transmembrane region" description="Helical" evidence="7">
    <location>
        <begin position="209"/>
        <end position="231"/>
    </location>
</feature>
<reference evidence="9" key="1">
    <citation type="journal article" date="2018" name="Gigascience">
        <title>Genome assembly of the Pink Ipe (Handroanthus impetiginosus, Bignoniaceae), a highly valued, ecologically keystone Neotropical timber forest tree.</title>
        <authorList>
            <person name="Silva-Junior O.B."/>
            <person name="Grattapaglia D."/>
            <person name="Novaes E."/>
            <person name="Collevatti R.G."/>
        </authorList>
    </citation>
    <scope>NUCLEOTIDE SEQUENCE [LARGE SCALE GENOMIC DNA]</scope>
    <source>
        <strain evidence="9">cv. UFG-1</strain>
    </source>
</reference>
<sequence length="570" mass="60243">MASLAFSSSLNLRFRPLTTPKSSPASAVAPKSLHLSPRIRSLIKNSIKNSNNPLSEDQIQFTNQKPAFLLPAPKRVPITVASASAAASPAVSPAPQQQPWQGAAMKPLLASIATGVILWFVPAPNGVSRIAWQLLSIFLATIVGIITQPLPLGAVALMGLGACVLTKTLTFAAAFSAFGDPIPWLIALAFFFARGFIKTGLGNRIAYQFVSLFGSSSLGLGYSLVFSEALLAPAIPSVSARAGGIFLPLVKSLCVACGSNAGDGTENKLGSWLMLTCFQTSVISSSMFLTAMAANPLAANLTASTINMPIGWMDWAKAAIVPGLVSLIVVPLLLYVIYPPTVKTSPDAPKLAREKLEKMGSMSKNEIIMAGTLLLTVGLWIFGSVLNVDAVTAAILGLSVLLITGVVTWKECLAEAVAWDTLTWFAALIAMAGYLNKYGLISWFSQTVVKFVGGLGLSWQLSFGILVLLYFYSHYFFASGAAHIGAMFTAFLSVASALGTPSYLGAIVLSFLSNLMGGITHYGIGSAPVFYGAGYVPLAKWWGYGFLISVVNLVIWLGVGGVWWKAIGLW</sequence>
<dbReference type="NCBIfam" id="TIGR00785">
    <property type="entry name" value="dass"/>
    <property type="match status" value="1"/>
</dbReference>
<keyword evidence="3 7" id="KW-0812">Transmembrane</keyword>
<dbReference type="PANTHER" id="PTHR42826">
    <property type="entry name" value="DICARBOXYLATE TRANSPORTER 2.1, CHLOROPLASTIC"/>
    <property type="match status" value="1"/>
</dbReference>
<dbReference type="InterPro" id="IPR001898">
    <property type="entry name" value="SLC13A/DASS"/>
</dbReference>
<dbReference type="EMBL" id="NKXS01006725">
    <property type="protein sequence ID" value="PIN00859.1"/>
    <property type="molecule type" value="Genomic_DNA"/>
</dbReference>
<evidence type="ECO:0000256" key="3">
    <source>
        <dbReference type="ARBA" id="ARBA00022692"/>
    </source>
</evidence>
<evidence type="ECO:0000256" key="4">
    <source>
        <dbReference type="ARBA" id="ARBA00022780"/>
    </source>
</evidence>
<feature type="transmembrane region" description="Helical" evidence="7">
    <location>
        <begin position="447"/>
        <end position="469"/>
    </location>
</feature>
<keyword evidence="5 7" id="KW-1133">Transmembrane helix</keyword>
<keyword evidence="4" id="KW-1001">Plastid inner membrane</keyword>
<evidence type="ECO:0000256" key="7">
    <source>
        <dbReference type="SAM" id="Phobius"/>
    </source>
</evidence>
<comment type="caution">
    <text evidence="8">The sequence shown here is derived from an EMBL/GenBank/DDBJ whole genome shotgun (WGS) entry which is preliminary data.</text>
</comment>
<protein>
    <submittedName>
        <fullName evidence="8">Uncharacterized protein</fullName>
    </submittedName>
</protein>
<feature type="transmembrane region" description="Helical" evidence="7">
    <location>
        <begin position="416"/>
        <end position="435"/>
    </location>
</feature>
<feature type="transmembrane region" description="Helical" evidence="7">
    <location>
        <begin position="107"/>
        <end position="124"/>
    </location>
</feature>
<feature type="transmembrane region" description="Helical" evidence="7">
    <location>
        <begin position="130"/>
        <end position="147"/>
    </location>
</feature>
<feature type="transmembrane region" description="Helical" evidence="7">
    <location>
        <begin position="475"/>
        <end position="495"/>
    </location>
</feature>
<feature type="transmembrane region" description="Helical" evidence="7">
    <location>
        <begin position="272"/>
        <end position="294"/>
    </location>
</feature>
<evidence type="ECO:0000313" key="8">
    <source>
        <dbReference type="EMBL" id="PIN00859.1"/>
    </source>
</evidence>
<comment type="subcellular location">
    <subcellularLocation>
        <location evidence="1">Plastid</location>
        <location evidence="1">Chloroplast inner membrane</location>
        <topology evidence="1">Multi-pass membrane protein</topology>
    </subcellularLocation>
</comment>
<evidence type="ECO:0000256" key="2">
    <source>
        <dbReference type="ARBA" id="ARBA00007349"/>
    </source>
</evidence>
<evidence type="ECO:0000313" key="9">
    <source>
        <dbReference type="Proteomes" id="UP000231279"/>
    </source>
</evidence>
<dbReference type="AlphaFoldDB" id="A0A2G9G6C6"/>
<comment type="similarity">
    <text evidence="2">Belongs to the SLC13A/DASS transporter (TC 2.A.47) family. DIT1 subfamily.</text>
</comment>
<organism evidence="8 9">
    <name type="scientific">Handroanthus impetiginosus</name>
    <dbReference type="NCBI Taxonomy" id="429701"/>
    <lineage>
        <taxon>Eukaryota</taxon>
        <taxon>Viridiplantae</taxon>
        <taxon>Streptophyta</taxon>
        <taxon>Embryophyta</taxon>
        <taxon>Tracheophyta</taxon>
        <taxon>Spermatophyta</taxon>
        <taxon>Magnoliopsida</taxon>
        <taxon>eudicotyledons</taxon>
        <taxon>Gunneridae</taxon>
        <taxon>Pentapetalae</taxon>
        <taxon>asterids</taxon>
        <taxon>lamiids</taxon>
        <taxon>Lamiales</taxon>
        <taxon>Bignoniaceae</taxon>
        <taxon>Crescentiina</taxon>
        <taxon>Tabebuia alliance</taxon>
        <taxon>Handroanthus</taxon>
    </lineage>
</organism>
<dbReference type="STRING" id="429701.A0A2G9G6C6"/>
<gene>
    <name evidence="8" type="ORF">CDL12_26639</name>
</gene>
<dbReference type="Proteomes" id="UP000231279">
    <property type="component" value="Unassembled WGS sequence"/>
</dbReference>
<evidence type="ECO:0000256" key="1">
    <source>
        <dbReference type="ARBA" id="ARBA00004478"/>
    </source>
</evidence>
<feature type="transmembrane region" description="Helical" evidence="7">
    <location>
        <begin position="181"/>
        <end position="197"/>
    </location>
</feature>
<dbReference type="GO" id="GO:0009706">
    <property type="term" value="C:chloroplast inner membrane"/>
    <property type="evidence" value="ECO:0007669"/>
    <property type="project" value="UniProtKB-SubCell"/>
</dbReference>
<evidence type="ECO:0000256" key="6">
    <source>
        <dbReference type="ARBA" id="ARBA00023136"/>
    </source>
</evidence>
<feature type="transmembrane region" description="Helical" evidence="7">
    <location>
        <begin position="502"/>
        <end position="524"/>
    </location>
</feature>
<feature type="transmembrane region" description="Helical" evidence="7">
    <location>
        <begin position="315"/>
        <end position="338"/>
    </location>
</feature>